<evidence type="ECO:0000256" key="5">
    <source>
        <dbReference type="ARBA" id="ARBA00023004"/>
    </source>
</evidence>
<keyword evidence="1" id="KW-0813">Transport</keyword>
<dbReference type="SUPFAM" id="SSF46626">
    <property type="entry name" value="Cytochrome c"/>
    <property type="match status" value="1"/>
</dbReference>
<evidence type="ECO:0000256" key="1">
    <source>
        <dbReference type="ARBA" id="ARBA00022448"/>
    </source>
</evidence>
<dbReference type="Pfam" id="PF14376">
    <property type="entry name" value="Haem_bd"/>
    <property type="match status" value="1"/>
</dbReference>
<dbReference type="InterPro" id="IPR025992">
    <property type="entry name" value="Haem-bd"/>
</dbReference>
<evidence type="ECO:0000256" key="2">
    <source>
        <dbReference type="ARBA" id="ARBA00022617"/>
    </source>
</evidence>
<dbReference type="SMART" id="SM01235">
    <property type="entry name" value="Haem_bd"/>
    <property type="match status" value="1"/>
</dbReference>
<reference evidence="8 9" key="1">
    <citation type="submission" date="2020-08" db="EMBL/GenBank/DDBJ databases">
        <title>Genomic Encyclopedia of Type Strains, Phase IV (KMG-V): Genome sequencing to study the core and pangenomes of soil and plant-associated prokaryotes.</title>
        <authorList>
            <person name="Whitman W."/>
        </authorList>
    </citation>
    <scope>NUCLEOTIDE SEQUENCE [LARGE SCALE GENOMIC DNA]</scope>
    <source>
        <strain evidence="8 9">X5P3</strain>
    </source>
</reference>
<keyword evidence="4" id="KW-0249">Electron transport</keyword>
<dbReference type="InterPro" id="IPR002327">
    <property type="entry name" value="Cyt_c_1A/1B"/>
</dbReference>
<evidence type="ECO:0000256" key="4">
    <source>
        <dbReference type="ARBA" id="ARBA00022982"/>
    </source>
</evidence>
<dbReference type="Gene3D" id="1.10.760.10">
    <property type="entry name" value="Cytochrome c-like domain"/>
    <property type="match status" value="1"/>
</dbReference>
<dbReference type="Proteomes" id="UP000584867">
    <property type="component" value="Unassembled WGS sequence"/>
</dbReference>
<dbReference type="InterPro" id="IPR010916">
    <property type="entry name" value="TonB_box_CS"/>
</dbReference>
<organism evidence="8 9">
    <name type="scientific">Granulicella mallensis</name>
    <dbReference type="NCBI Taxonomy" id="940614"/>
    <lineage>
        <taxon>Bacteria</taxon>
        <taxon>Pseudomonadati</taxon>
        <taxon>Acidobacteriota</taxon>
        <taxon>Terriglobia</taxon>
        <taxon>Terriglobales</taxon>
        <taxon>Acidobacteriaceae</taxon>
        <taxon>Granulicella</taxon>
    </lineage>
</organism>
<dbReference type="PROSITE" id="PS00430">
    <property type="entry name" value="TONB_DEPENDENT_REC_1"/>
    <property type="match status" value="1"/>
</dbReference>
<evidence type="ECO:0000256" key="6">
    <source>
        <dbReference type="PROSITE-ProRule" id="PRU00433"/>
    </source>
</evidence>
<dbReference type="AlphaFoldDB" id="A0A7W8EBH3"/>
<dbReference type="Pfam" id="PF00034">
    <property type="entry name" value="Cytochrom_C"/>
    <property type="match status" value="1"/>
</dbReference>
<gene>
    <name evidence="8" type="ORF">HDF15_004101</name>
</gene>
<dbReference type="GO" id="GO:0009055">
    <property type="term" value="F:electron transfer activity"/>
    <property type="evidence" value="ECO:0007669"/>
    <property type="project" value="InterPro"/>
</dbReference>
<dbReference type="GO" id="GO:0020037">
    <property type="term" value="F:heme binding"/>
    <property type="evidence" value="ECO:0007669"/>
    <property type="project" value="InterPro"/>
</dbReference>
<sequence length="257" mass="28106">MRHSRVIIALAAAAAVIGGLGFVHPFGNPRVEPGKGLDTLLVHASMSADAKKILISKCADCHSNETRWPVYALLAPGSWLIEWDIVEARKKLNLSSWDQMAADEQEQMIGEIIHEAKAGEMPPSQYRLLHLKSQLTTQDVATLSSMQTSEAPQASTSSSGDAARGKMVFEKRCMGCHTMEADREGPRLAGVFGRKAGSVAGFNYSAGLKKSGITWDEASLERWLTDPDMMVPDNNMSIGVPRAQERSDLIAYFKQFK</sequence>
<dbReference type="GO" id="GO:0046872">
    <property type="term" value="F:metal ion binding"/>
    <property type="evidence" value="ECO:0007669"/>
    <property type="project" value="UniProtKB-KW"/>
</dbReference>
<protein>
    <submittedName>
        <fullName evidence="8">Cytochrome c</fullName>
    </submittedName>
</protein>
<name>A0A7W8EBH3_9BACT</name>
<comment type="caution">
    <text evidence="8">The sequence shown here is derived from an EMBL/GenBank/DDBJ whole genome shotgun (WGS) entry which is preliminary data.</text>
</comment>
<keyword evidence="3 6" id="KW-0479">Metal-binding</keyword>
<keyword evidence="5 6" id="KW-0408">Iron</keyword>
<evidence type="ECO:0000256" key="3">
    <source>
        <dbReference type="ARBA" id="ARBA00022723"/>
    </source>
</evidence>
<dbReference type="PROSITE" id="PS51007">
    <property type="entry name" value="CYTC"/>
    <property type="match status" value="1"/>
</dbReference>
<dbReference type="RefSeq" id="WP_184258680.1">
    <property type="nucleotide sequence ID" value="NZ_JACHIO010000019.1"/>
</dbReference>
<proteinExistence type="predicted"/>
<dbReference type="EMBL" id="JACHIO010000019">
    <property type="protein sequence ID" value="MBB5065731.1"/>
    <property type="molecule type" value="Genomic_DNA"/>
</dbReference>
<evidence type="ECO:0000313" key="9">
    <source>
        <dbReference type="Proteomes" id="UP000584867"/>
    </source>
</evidence>
<keyword evidence="2 6" id="KW-0349">Heme</keyword>
<dbReference type="PRINTS" id="PR00604">
    <property type="entry name" value="CYTCHRMECIAB"/>
</dbReference>
<evidence type="ECO:0000313" key="8">
    <source>
        <dbReference type="EMBL" id="MBB5065731.1"/>
    </source>
</evidence>
<feature type="domain" description="Cytochrome c" evidence="7">
    <location>
        <begin position="160"/>
        <end position="257"/>
    </location>
</feature>
<accession>A0A7W8EBH3</accession>
<dbReference type="PANTHER" id="PTHR11961">
    <property type="entry name" value="CYTOCHROME C"/>
    <property type="match status" value="1"/>
</dbReference>
<dbReference type="InterPro" id="IPR036909">
    <property type="entry name" value="Cyt_c-like_dom_sf"/>
</dbReference>
<evidence type="ECO:0000259" key="7">
    <source>
        <dbReference type="PROSITE" id="PS51007"/>
    </source>
</evidence>
<dbReference type="InterPro" id="IPR009056">
    <property type="entry name" value="Cyt_c-like_dom"/>
</dbReference>